<dbReference type="PROSITE" id="PS51257">
    <property type="entry name" value="PROKAR_LIPOPROTEIN"/>
    <property type="match status" value="1"/>
</dbReference>
<evidence type="ECO:0000313" key="2">
    <source>
        <dbReference type="EMBL" id="OGK00926.1"/>
    </source>
</evidence>
<protein>
    <recommendedName>
        <fullName evidence="4">Alginate lyase 2 domain-containing protein</fullName>
    </recommendedName>
</protein>
<keyword evidence="1" id="KW-0732">Signal</keyword>
<dbReference type="Proteomes" id="UP000179243">
    <property type="component" value="Unassembled WGS sequence"/>
</dbReference>
<comment type="caution">
    <text evidence="2">The sequence shown here is derived from an EMBL/GenBank/DDBJ whole genome shotgun (WGS) entry which is preliminary data.</text>
</comment>
<organism evidence="2 3">
    <name type="scientific">Candidatus Raymondbacteria bacterium RIFOXYD12_FULL_49_13</name>
    <dbReference type="NCBI Taxonomy" id="1817890"/>
    <lineage>
        <taxon>Bacteria</taxon>
        <taxon>Raymondiibacteriota</taxon>
    </lineage>
</organism>
<sequence>MKQKFCNYARLAFMMMALSLILGCSSGGTPPPAPPAIPDTQQTVNRALEISYLRLAMDTSLVRWASIEACCLSSLRKTAPNNDSCLGFRVYQGQDTVNNGIRAEASCDFPFIAGDSVVYQWQLFLASDFDSTMPANTWCIVGQWHDQPDTAQGETWAAHPAMSPPVSINYGPLNGSDCLGLRYGAWPVINDIGTFPIVRNRWLKLTVEIRWSQGNNGSIRLFLDDTLQLTAVGPNMNNSFRHYFKFGMYRHAAIPSDNWIYLRGLTIVK</sequence>
<reference evidence="2 3" key="1">
    <citation type="journal article" date="2016" name="Nat. Commun.">
        <title>Thousands of microbial genomes shed light on interconnected biogeochemical processes in an aquifer system.</title>
        <authorList>
            <person name="Anantharaman K."/>
            <person name="Brown C.T."/>
            <person name="Hug L.A."/>
            <person name="Sharon I."/>
            <person name="Castelle C.J."/>
            <person name="Probst A.J."/>
            <person name="Thomas B.C."/>
            <person name="Singh A."/>
            <person name="Wilkins M.J."/>
            <person name="Karaoz U."/>
            <person name="Brodie E.L."/>
            <person name="Williams K.H."/>
            <person name="Hubbard S.S."/>
            <person name="Banfield J.F."/>
        </authorList>
    </citation>
    <scope>NUCLEOTIDE SEQUENCE [LARGE SCALE GENOMIC DNA]</scope>
</reference>
<dbReference type="EMBL" id="MFYX01000137">
    <property type="protein sequence ID" value="OGK00926.1"/>
    <property type="molecule type" value="Genomic_DNA"/>
</dbReference>
<dbReference type="InterPro" id="IPR025975">
    <property type="entry name" value="Polysacc_lyase"/>
</dbReference>
<feature type="chain" id="PRO_5009528354" description="Alginate lyase 2 domain-containing protein" evidence="1">
    <location>
        <begin position="27"/>
        <end position="269"/>
    </location>
</feature>
<name>A0A1F7F339_UNCRA</name>
<accession>A0A1F7F339</accession>
<proteinExistence type="predicted"/>
<feature type="signal peptide" evidence="1">
    <location>
        <begin position="1"/>
        <end position="26"/>
    </location>
</feature>
<evidence type="ECO:0000313" key="3">
    <source>
        <dbReference type="Proteomes" id="UP000179243"/>
    </source>
</evidence>
<gene>
    <name evidence="2" type="ORF">A2519_19110</name>
</gene>
<dbReference type="Pfam" id="PF14099">
    <property type="entry name" value="Polysacc_lyase"/>
    <property type="match status" value="1"/>
</dbReference>
<dbReference type="AlphaFoldDB" id="A0A1F7F339"/>
<dbReference type="Gene3D" id="2.60.120.200">
    <property type="match status" value="1"/>
</dbReference>
<evidence type="ECO:0000256" key="1">
    <source>
        <dbReference type="SAM" id="SignalP"/>
    </source>
</evidence>
<evidence type="ECO:0008006" key="4">
    <source>
        <dbReference type="Google" id="ProtNLM"/>
    </source>
</evidence>